<feature type="non-terminal residue" evidence="2">
    <location>
        <position position="53"/>
    </location>
</feature>
<proteinExistence type="predicted"/>
<reference evidence="2" key="1">
    <citation type="submission" date="2023-10" db="EMBL/GenBank/DDBJ databases">
        <authorList>
            <person name="Chen Y."/>
            <person name="Shah S."/>
            <person name="Dougan E. K."/>
            <person name="Thang M."/>
            <person name="Chan C."/>
        </authorList>
    </citation>
    <scope>NUCLEOTIDE SEQUENCE [LARGE SCALE GENOMIC DNA]</scope>
</reference>
<feature type="transmembrane region" description="Helical" evidence="1">
    <location>
        <begin position="16"/>
        <end position="41"/>
    </location>
</feature>
<name>A0ABN9Y295_9DINO</name>
<protein>
    <submittedName>
        <fullName evidence="2">Uncharacterized protein</fullName>
    </submittedName>
</protein>
<evidence type="ECO:0000313" key="3">
    <source>
        <dbReference type="Proteomes" id="UP001189429"/>
    </source>
</evidence>
<evidence type="ECO:0000256" key="1">
    <source>
        <dbReference type="SAM" id="Phobius"/>
    </source>
</evidence>
<dbReference type="EMBL" id="CAUYUJ010021497">
    <property type="protein sequence ID" value="CAK0904985.1"/>
    <property type="molecule type" value="Genomic_DNA"/>
</dbReference>
<feature type="non-terminal residue" evidence="2">
    <location>
        <position position="1"/>
    </location>
</feature>
<keyword evidence="3" id="KW-1185">Reference proteome</keyword>
<keyword evidence="1" id="KW-1133">Transmembrane helix</keyword>
<dbReference type="Proteomes" id="UP001189429">
    <property type="component" value="Unassembled WGS sequence"/>
</dbReference>
<keyword evidence="1" id="KW-0472">Membrane</keyword>
<gene>
    <name evidence="2" type="ORF">PCOR1329_LOCUS80852</name>
</gene>
<accession>A0ABN9Y295</accession>
<comment type="caution">
    <text evidence="2">The sequence shown here is derived from an EMBL/GenBank/DDBJ whole genome shotgun (WGS) entry which is preliminary data.</text>
</comment>
<organism evidence="2 3">
    <name type="scientific">Prorocentrum cordatum</name>
    <dbReference type="NCBI Taxonomy" id="2364126"/>
    <lineage>
        <taxon>Eukaryota</taxon>
        <taxon>Sar</taxon>
        <taxon>Alveolata</taxon>
        <taxon>Dinophyceae</taxon>
        <taxon>Prorocentrales</taxon>
        <taxon>Prorocentraceae</taxon>
        <taxon>Prorocentrum</taxon>
    </lineage>
</organism>
<keyword evidence="1" id="KW-0812">Transmembrane</keyword>
<sequence length="53" mass="5898">AQVAIQAAPEMREYELIILFGAMFGMVWAGDPVVVATKVIFEESHSDQDGYHE</sequence>
<evidence type="ECO:0000313" key="2">
    <source>
        <dbReference type="EMBL" id="CAK0904985.1"/>
    </source>
</evidence>